<sequence>MSTFAFHFANAYEQDNKLIIDYVWHEKVVLLIAEKIKRACHLV</sequence>
<dbReference type="Proteomes" id="UP000032430">
    <property type="component" value="Chromosome I"/>
</dbReference>
<proteinExistence type="predicted"/>
<keyword evidence="2" id="KW-1185">Reference proteome</keyword>
<dbReference type="STRING" id="1212491.LFA_4018"/>
<dbReference type="HOGENOM" id="CLU_3235444_0_0_6"/>
<organism evidence="1 2">
    <name type="scientific">Legionella fallonii LLAP-10</name>
    <dbReference type="NCBI Taxonomy" id="1212491"/>
    <lineage>
        <taxon>Bacteria</taxon>
        <taxon>Pseudomonadati</taxon>
        <taxon>Pseudomonadota</taxon>
        <taxon>Gammaproteobacteria</taxon>
        <taxon>Legionellales</taxon>
        <taxon>Legionellaceae</taxon>
        <taxon>Legionella</taxon>
    </lineage>
</organism>
<name>A0A098G5G7_9GAMM</name>
<dbReference type="EMBL" id="LN614827">
    <property type="protein sequence ID" value="CEG57224.1"/>
    <property type="molecule type" value="Genomic_DNA"/>
</dbReference>
<accession>A0A098G5G7</accession>
<protein>
    <submittedName>
        <fullName evidence="1">Uncharacterized protein</fullName>
    </submittedName>
</protein>
<evidence type="ECO:0000313" key="1">
    <source>
        <dbReference type="EMBL" id="CEG57224.1"/>
    </source>
</evidence>
<dbReference type="KEGG" id="lfa:LFA_4018"/>
<reference evidence="2" key="1">
    <citation type="submission" date="2014-09" db="EMBL/GenBank/DDBJ databases">
        <authorList>
            <person name="Gomez-Valero L."/>
        </authorList>
    </citation>
    <scope>NUCLEOTIDE SEQUENCE [LARGE SCALE GENOMIC DNA]</scope>
    <source>
        <strain evidence="2">ATCC700992</strain>
    </source>
</reference>
<evidence type="ECO:0000313" key="2">
    <source>
        <dbReference type="Proteomes" id="UP000032430"/>
    </source>
</evidence>
<dbReference type="AlphaFoldDB" id="A0A098G5G7"/>
<gene>
    <name evidence="1" type="ORF">LFA_4018</name>
</gene>